<dbReference type="Pfam" id="PF25109">
    <property type="entry name" value="HAD_PNKP"/>
    <property type="match status" value="1"/>
</dbReference>
<protein>
    <recommendedName>
        <fullName evidence="1">Polynucleotide kinase PNKP phosphatase domain-containing protein</fullName>
    </recommendedName>
</protein>
<feature type="non-terminal residue" evidence="2">
    <location>
        <position position="1"/>
    </location>
</feature>
<evidence type="ECO:0000313" key="2">
    <source>
        <dbReference type="EMBL" id="SVA66723.1"/>
    </source>
</evidence>
<gene>
    <name evidence="2" type="ORF">METZ01_LOCUS119577</name>
</gene>
<dbReference type="InterPro" id="IPR036412">
    <property type="entry name" value="HAD-like_sf"/>
</dbReference>
<dbReference type="EMBL" id="UINC01015932">
    <property type="protein sequence ID" value="SVA66723.1"/>
    <property type="molecule type" value="Genomic_DNA"/>
</dbReference>
<accession>A0A381XR56</accession>
<reference evidence="2" key="1">
    <citation type="submission" date="2018-05" db="EMBL/GenBank/DDBJ databases">
        <authorList>
            <person name="Lanie J.A."/>
            <person name="Ng W.-L."/>
            <person name="Kazmierczak K.M."/>
            <person name="Andrzejewski T.M."/>
            <person name="Davidsen T.M."/>
            <person name="Wayne K.J."/>
            <person name="Tettelin H."/>
            <person name="Glass J.I."/>
            <person name="Rusch D."/>
            <person name="Podicherti R."/>
            <person name="Tsui H.-C.T."/>
            <person name="Winkler M.E."/>
        </authorList>
    </citation>
    <scope>NUCLEOTIDE SEQUENCE</scope>
</reference>
<feature type="domain" description="Polynucleotide kinase PNKP phosphatase" evidence="1">
    <location>
        <begin position="10"/>
        <end position="139"/>
    </location>
</feature>
<dbReference type="InterPro" id="IPR056782">
    <property type="entry name" value="HAD_PNKP"/>
</dbReference>
<dbReference type="InterPro" id="IPR023214">
    <property type="entry name" value="HAD_sf"/>
</dbReference>
<name>A0A381XR56_9ZZZZ</name>
<evidence type="ECO:0000259" key="1">
    <source>
        <dbReference type="Pfam" id="PF25109"/>
    </source>
</evidence>
<organism evidence="2">
    <name type="scientific">marine metagenome</name>
    <dbReference type="NCBI Taxonomy" id="408172"/>
    <lineage>
        <taxon>unclassified sequences</taxon>
        <taxon>metagenomes</taxon>
        <taxon>ecological metagenomes</taxon>
    </lineage>
</organism>
<dbReference type="Gene3D" id="3.40.50.1000">
    <property type="entry name" value="HAD superfamily/HAD-like"/>
    <property type="match status" value="1"/>
</dbReference>
<proteinExistence type="predicted"/>
<dbReference type="AlphaFoldDB" id="A0A381XR56"/>
<dbReference type="SUPFAM" id="SSF56784">
    <property type="entry name" value="HAD-like"/>
    <property type="match status" value="1"/>
</dbReference>
<sequence length="140" mass="16380">VVQKESEKINAIIVDLDGTLAILNNRGPFEWENVENDNLNRPIAELIAMSQKHSYKTIILSGRDEAASEKTIKWLNQNDIIYDKLYLRPSNNQMSNADYKRMIFINEIQAKYNVLFILEDLPEVVKMWRDDFDLTVFQIT</sequence>